<comment type="caution">
    <text evidence="2">The sequence shown here is derived from an EMBL/GenBank/DDBJ whole genome shotgun (WGS) entry which is preliminary data.</text>
</comment>
<name>A0A6A4KS82_9ERIC</name>
<gene>
    <name evidence="2" type="ORF">C3L33_21940</name>
</gene>
<organism evidence="2">
    <name type="scientific">Rhododendron williamsianum</name>
    <dbReference type="NCBI Taxonomy" id="262921"/>
    <lineage>
        <taxon>Eukaryota</taxon>
        <taxon>Viridiplantae</taxon>
        <taxon>Streptophyta</taxon>
        <taxon>Embryophyta</taxon>
        <taxon>Tracheophyta</taxon>
        <taxon>Spermatophyta</taxon>
        <taxon>Magnoliopsida</taxon>
        <taxon>eudicotyledons</taxon>
        <taxon>Gunneridae</taxon>
        <taxon>Pentapetalae</taxon>
        <taxon>asterids</taxon>
        <taxon>Ericales</taxon>
        <taxon>Ericaceae</taxon>
        <taxon>Ericoideae</taxon>
        <taxon>Rhodoreae</taxon>
        <taxon>Rhododendron</taxon>
    </lineage>
</organism>
<dbReference type="PANTHER" id="PTHR45621">
    <property type="entry name" value="OS01G0588500 PROTEIN-RELATED"/>
    <property type="match status" value="1"/>
</dbReference>
<dbReference type="InterPro" id="IPR011009">
    <property type="entry name" value="Kinase-like_dom_sf"/>
</dbReference>
<dbReference type="InterPro" id="IPR000719">
    <property type="entry name" value="Prot_kinase_dom"/>
</dbReference>
<dbReference type="Gene3D" id="1.10.510.10">
    <property type="entry name" value="Transferase(Phosphotransferase) domain 1"/>
    <property type="match status" value="1"/>
</dbReference>
<dbReference type="SUPFAM" id="SSF56112">
    <property type="entry name" value="Protein kinase-like (PK-like)"/>
    <property type="match status" value="1"/>
</dbReference>
<protein>
    <recommendedName>
        <fullName evidence="1">Protein kinase domain-containing protein</fullName>
    </recommendedName>
</protein>
<feature type="domain" description="Protein kinase" evidence="1">
    <location>
        <begin position="44"/>
        <end position="137"/>
    </location>
</feature>
<dbReference type="InterPro" id="IPR050823">
    <property type="entry name" value="Plant_Ser_Thr_Prot_Kinase"/>
</dbReference>
<dbReference type="GO" id="GO:0004672">
    <property type="term" value="F:protein kinase activity"/>
    <property type="evidence" value="ECO:0007669"/>
    <property type="project" value="InterPro"/>
</dbReference>
<dbReference type="GO" id="GO:0005524">
    <property type="term" value="F:ATP binding"/>
    <property type="evidence" value="ECO:0007669"/>
    <property type="project" value="InterPro"/>
</dbReference>
<evidence type="ECO:0000259" key="1">
    <source>
        <dbReference type="PROSITE" id="PS50011"/>
    </source>
</evidence>
<proteinExistence type="predicted"/>
<dbReference type="AlphaFoldDB" id="A0A6A4KS82"/>
<dbReference type="Gene3D" id="3.30.200.20">
    <property type="entry name" value="Phosphorylase Kinase, domain 1"/>
    <property type="match status" value="1"/>
</dbReference>
<dbReference type="EMBL" id="QEFC01003844">
    <property type="protein sequence ID" value="KAE9446161.1"/>
    <property type="molecule type" value="Genomic_DNA"/>
</dbReference>
<dbReference type="OrthoDB" id="8891264at2759"/>
<feature type="non-terminal residue" evidence="2">
    <location>
        <position position="137"/>
    </location>
</feature>
<evidence type="ECO:0000313" key="2">
    <source>
        <dbReference type="EMBL" id="KAE9446161.1"/>
    </source>
</evidence>
<sequence>MSCFSPSKKKSEFWKGSSQEVRKGKEHNLRAFSFSKLETATDDFKTRRMIGVHRHGCVYKGTIRHPMAKKVVVIRRFIYDQDSKEWLAKVQFLDVVDHPNLVKLLGASTTLPWKTRLEIILSAAQGLAYLHASMEIQ</sequence>
<accession>A0A6A4KS82</accession>
<reference evidence="2" key="1">
    <citation type="journal article" date="2019" name="Genome Biol. Evol.">
        <title>The Rhododendron genome and chromosomal organization provide insight into shared whole-genome duplications across the heath family (Ericaceae).</title>
        <authorList>
            <person name="Soza V.L."/>
            <person name="Lindsley D."/>
            <person name="Waalkes A."/>
            <person name="Ramage E."/>
            <person name="Patwardhan R.P."/>
            <person name="Burton J.N."/>
            <person name="Adey A."/>
            <person name="Kumar A."/>
            <person name="Qiu R."/>
            <person name="Shendure J."/>
            <person name="Hall B."/>
        </authorList>
    </citation>
    <scope>NUCLEOTIDE SEQUENCE</scope>
    <source>
        <strain evidence="2">RSF 1966-606</strain>
    </source>
</reference>
<dbReference type="PROSITE" id="PS50011">
    <property type="entry name" value="PROTEIN_KINASE_DOM"/>
    <property type="match status" value="1"/>
</dbReference>
<feature type="non-terminal residue" evidence="2">
    <location>
        <position position="1"/>
    </location>
</feature>